<dbReference type="EMBL" id="AMGV01000006">
    <property type="protein sequence ID" value="KEF55853.1"/>
    <property type="molecule type" value="Genomic_DNA"/>
</dbReference>
<dbReference type="Proteomes" id="UP000027920">
    <property type="component" value="Unassembled WGS sequence"/>
</dbReference>
<dbReference type="Gene3D" id="3.40.710.10">
    <property type="entry name" value="DD-peptidase/beta-lactamase superfamily"/>
    <property type="match status" value="1"/>
</dbReference>
<dbReference type="InterPro" id="IPR012338">
    <property type="entry name" value="Beta-lactam/transpept-like"/>
</dbReference>
<feature type="domain" description="Beta-lactamase-related" evidence="3">
    <location>
        <begin position="5"/>
        <end position="373"/>
    </location>
</feature>
<dbReference type="Pfam" id="PF00144">
    <property type="entry name" value="Beta-lactamase"/>
    <property type="match status" value="1"/>
</dbReference>
<dbReference type="InterPro" id="IPR050789">
    <property type="entry name" value="Diverse_Enzym_Activities"/>
</dbReference>
<dbReference type="OrthoDB" id="428260at2759"/>
<dbReference type="RefSeq" id="XP_013258443.1">
    <property type="nucleotide sequence ID" value="XM_013402989.1"/>
</dbReference>
<dbReference type="GO" id="GO:0016787">
    <property type="term" value="F:hydrolase activity"/>
    <property type="evidence" value="ECO:0007669"/>
    <property type="project" value="UniProtKB-KW"/>
</dbReference>
<dbReference type="HOGENOM" id="CLU_020027_11_1_1"/>
<evidence type="ECO:0000256" key="1">
    <source>
        <dbReference type="ARBA" id="ARBA00009009"/>
    </source>
</evidence>
<evidence type="ECO:0000313" key="4">
    <source>
        <dbReference type="EMBL" id="KEF55853.1"/>
    </source>
</evidence>
<proteinExistence type="inferred from homology"/>
<keyword evidence="2" id="KW-0378">Hydrolase</keyword>
<gene>
    <name evidence="4" type="ORF">A1O9_07433</name>
</gene>
<dbReference type="STRING" id="1182545.A0A072P9B3"/>
<dbReference type="SUPFAM" id="SSF56601">
    <property type="entry name" value="beta-lactamase/transpeptidase-like"/>
    <property type="match status" value="1"/>
</dbReference>
<reference evidence="4 5" key="1">
    <citation type="submission" date="2013-03" db="EMBL/GenBank/DDBJ databases">
        <title>The Genome Sequence of Exophiala aquamarina CBS 119918.</title>
        <authorList>
            <consortium name="The Broad Institute Genomics Platform"/>
            <person name="Cuomo C."/>
            <person name="de Hoog S."/>
            <person name="Gorbushina A."/>
            <person name="Walker B."/>
            <person name="Young S.K."/>
            <person name="Zeng Q."/>
            <person name="Gargeya S."/>
            <person name="Fitzgerald M."/>
            <person name="Haas B."/>
            <person name="Abouelleil A."/>
            <person name="Allen A.W."/>
            <person name="Alvarado L."/>
            <person name="Arachchi H.M."/>
            <person name="Berlin A.M."/>
            <person name="Chapman S.B."/>
            <person name="Gainer-Dewar J."/>
            <person name="Goldberg J."/>
            <person name="Griggs A."/>
            <person name="Gujja S."/>
            <person name="Hansen M."/>
            <person name="Howarth C."/>
            <person name="Imamovic A."/>
            <person name="Ireland A."/>
            <person name="Larimer J."/>
            <person name="McCowan C."/>
            <person name="Murphy C."/>
            <person name="Pearson M."/>
            <person name="Poon T.W."/>
            <person name="Priest M."/>
            <person name="Roberts A."/>
            <person name="Saif S."/>
            <person name="Shea T."/>
            <person name="Sisk P."/>
            <person name="Sykes S."/>
            <person name="Wortman J."/>
            <person name="Nusbaum C."/>
            <person name="Birren B."/>
        </authorList>
    </citation>
    <scope>NUCLEOTIDE SEQUENCE [LARGE SCALE GENOMIC DNA]</scope>
    <source>
        <strain evidence="4 5">CBS 119918</strain>
    </source>
</reference>
<dbReference type="InterPro" id="IPR001466">
    <property type="entry name" value="Beta-lactam-related"/>
</dbReference>
<comment type="similarity">
    <text evidence="1">Belongs to the class-A beta-lactamase family.</text>
</comment>
<dbReference type="PANTHER" id="PTHR43283">
    <property type="entry name" value="BETA-LACTAMASE-RELATED"/>
    <property type="match status" value="1"/>
</dbReference>
<sequence>METAFEQACEKEEIRGAVLVAASSDGRFEYEKAFGKASPDEPMLLDSTFRIASCSKLLTSIAALQCVERGQITLDEDVTPILPELAQLPILEGFEKESGQPLLRQRKTTKLTLRQLLTHTAGMSHDFANPMLMQWREYHKQRVGIPATSFTTNCRLPLVYEPGAGWEYGAGIEWVGFLIARLNDSSLQAYMQDHIWKPLGITDMTFHLEERPDVRAKLPQTSKRMQNGKIEWLEEVVIPDPIQDDLGGCGIISTAQDFLKVLKSVLVNDGKLLQPATIDTLFQPQLKSTARDALRTIMKTAERSTGFGLPANTTVDHGLAGMLIMEDIHTGRKGGSLSWGGYPNLKWWIDRETGVCGLYASQLHPPGDPMSVKMYEIFQAEVYNRLGQINT</sequence>
<evidence type="ECO:0000256" key="2">
    <source>
        <dbReference type="ARBA" id="ARBA00022801"/>
    </source>
</evidence>
<dbReference type="GeneID" id="25282347"/>
<dbReference type="PANTHER" id="PTHR43283:SF17">
    <property type="entry name" value="(LOVD), PUTATIVE (AFU_ORTHOLOGUE AFUA_5G00920)-RELATED"/>
    <property type="match status" value="1"/>
</dbReference>
<name>A0A072P9B3_9EURO</name>
<dbReference type="VEuPathDB" id="FungiDB:A1O9_07433"/>
<accession>A0A072P9B3</accession>
<evidence type="ECO:0000313" key="5">
    <source>
        <dbReference type="Proteomes" id="UP000027920"/>
    </source>
</evidence>
<comment type="caution">
    <text evidence="4">The sequence shown here is derived from an EMBL/GenBank/DDBJ whole genome shotgun (WGS) entry which is preliminary data.</text>
</comment>
<organism evidence="4 5">
    <name type="scientific">Exophiala aquamarina CBS 119918</name>
    <dbReference type="NCBI Taxonomy" id="1182545"/>
    <lineage>
        <taxon>Eukaryota</taxon>
        <taxon>Fungi</taxon>
        <taxon>Dikarya</taxon>
        <taxon>Ascomycota</taxon>
        <taxon>Pezizomycotina</taxon>
        <taxon>Eurotiomycetes</taxon>
        <taxon>Chaetothyriomycetidae</taxon>
        <taxon>Chaetothyriales</taxon>
        <taxon>Herpotrichiellaceae</taxon>
        <taxon>Exophiala</taxon>
    </lineage>
</organism>
<keyword evidence="5" id="KW-1185">Reference proteome</keyword>
<evidence type="ECO:0000259" key="3">
    <source>
        <dbReference type="Pfam" id="PF00144"/>
    </source>
</evidence>
<protein>
    <submittedName>
        <fullName evidence="4">Beta-lactamase</fullName>
    </submittedName>
</protein>
<dbReference type="AlphaFoldDB" id="A0A072P9B3"/>